<organism evidence="1 2">
    <name type="scientific">Phytophthora nicotianae</name>
    <name type="common">Potato buckeye rot agent</name>
    <name type="synonym">Phytophthora parasitica</name>
    <dbReference type="NCBI Taxonomy" id="4792"/>
    <lineage>
        <taxon>Eukaryota</taxon>
        <taxon>Sar</taxon>
        <taxon>Stramenopiles</taxon>
        <taxon>Oomycota</taxon>
        <taxon>Peronosporomycetes</taxon>
        <taxon>Peronosporales</taxon>
        <taxon>Peronosporaceae</taxon>
        <taxon>Phytophthora</taxon>
    </lineage>
</organism>
<dbReference type="AlphaFoldDB" id="W2JTV6"/>
<proteinExistence type="predicted"/>
<dbReference type="Proteomes" id="UP000053864">
    <property type="component" value="Unassembled WGS sequence"/>
</dbReference>
<protein>
    <recommendedName>
        <fullName evidence="3">Retrotransposon gag domain-containing protein</fullName>
    </recommendedName>
</protein>
<evidence type="ECO:0008006" key="3">
    <source>
        <dbReference type="Google" id="ProtNLM"/>
    </source>
</evidence>
<dbReference type="VEuPathDB" id="FungiDB:PPTG_20024"/>
<gene>
    <name evidence="1" type="ORF">L916_01379</name>
</gene>
<dbReference type="EMBL" id="KI670701">
    <property type="protein sequence ID" value="ETL49078.1"/>
    <property type="molecule type" value="Genomic_DNA"/>
</dbReference>
<sequence>MVVPVLDSDVMSWYRKFKASIGEAPRTWCLFKEHIRARFRDSDFELKLLTKMYDQQATGTQQEYTFKFMLLLSQSTVEMPEVVKRLFYQQNLRSDTSSYICQNIPTSLHDTIEHAQLLRMRASRPGRANRLEPRRRMRKDAKTNGRHRVVDVVLGPVRPLRRLHHLSRSDASCGNSAGADVLHVGVMGHKLPECLTKGSGAPKN</sequence>
<evidence type="ECO:0000313" key="2">
    <source>
        <dbReference type="Proteomes" id="UP000053864"/>
    </source>
</evidence>
<name>W2JTV6_PHYNI</name>
<evidence type="ECO:0000313" key="1">
    <source>
        <dbReference type="EMBL" id="ETL49078.1"/>
    </source>
</evidence>
<accession>W2JTV6</accession>
<reference evidence="1 2" key="1">
    <citation type="submission" date="2013-11" db="EMBL/GenBank/DDBJ databases">
        <title>The Genome Sequence of Phytophthora parasitica CJ05E6.</title>
        <authorList>
            <consortium name="The Broad Institute Genomics Platform"/>
            <person name="Russ C."/>
            <person name="Tyler B."/>
            <person name="Panabieres F."/>
            <person name="Shan W."/>
            <person name="Tripathy S."/>
            <person name="Grunwald N."/>
            <person name="Machado M."/>
            <person name="Johnson C.S."/>
            <person name="Arredondo F."/>
            <person name="Hong C."/>
            <person name="Coffey M."/>
            <person name="Young S.K."/>
            <person name="Zeng Q."/>
            <person name="Gargeya S."/>
            <person name="Fitzgerald M."/>
            <person name="Abouelleil A."/>
            <person name="Alvarado L."/>
            <person name="Chapman S.B."/>
            <person name="Gainer-Dewar J."/>
            <person name="Goldberg J."/>
            <person name="Griggs A."/>
            <person name="Gujja S."/>
            <person name="Hansen M."/>
            <person name="Howarth C."/>
            <person name="Imamovic A."/>
            <person name="Ireland A."/>
            <person name="Larimer J."/>
            <person name="McCowan C."/>
            <person name="Murphy C."/>
            <person name="Pearson M."/>
            <person name="Poon T.W."/>
            <person name="Priest M."/>
            <person name="Roberts A."/>
            <person name="Saif S."/>
            <person name="Shea T."/>
            <person name="Sykes S."/>
            <person name="Wortman J."/>
            <person name="Nusbaum C."/>
            <person name="Birren B."/>
        </authorList>
    </citation>
    <scope>NUCLEOTIDE SEQUENCE [LARGE SCALE GENOMIC DNA]</scope>
    <source>
        <strain evidence="1 2">CJ05E6</strain>
    </source>
</reference>